<evidence type="ECO:0000313" key="4">
    <source>
        <dbReference type="Proteomes" id="UP001185012"/>
    </source>
</evidence>
<dbReference type="Pfam" id="PF01551">
    <property type="entry name" value="Peptidase_M23"/>
    <property type="match status" value="1"/>
</dbReference>
<dbReference type="CDD" id="cd12797">
    <property type="entry name" value="M23_peptidase"/>
    <property type="match status" value="1"/>
</dbReference>
<dbReference type="RefSeq" id="WP_309864335.1">
    <property type="nucleotide sequence ID" value="NZ_JAVDQG010000003.1"/>
</dbReference>
<keyword evidence="1" id="KW-0472">Membrane</keyword>
<comment type="caution">
    <text evidence="3">The sequence shown here is derived from an EMBL/GenBank/DDBJ whole genome shotgun (WGS) entry which is preliminary data.</text>
</comment>
<dbReference type="EMBL" id="JAVDQG010000003">
    <property type="protein sequence ID" value="MDR6225537.1"/>
    <property type="molecule type" value="Genomic_DNA"/>
</dbReference>
<evidence type="ECO:0000256" key="1">
    <source>
        <dbReference type="SAM" id="Phobius"/>
    </source>
</evidence>
<organism evidence="3 4">
    <name type="scientific">Desmospora profundinema</name>
    <dbReference type="NCBI Taxonomy" id="1571184"/>
    <lineage>
        <taxon>Bacteria</taxon>
        <taxon>Bacillati</taxon>
        <taxon>Bacillota</taxon>
        <taxon>Bacilli</taxon>
        <taxon>Bacillales</taxon>
        <taxon>Thermoactinomycetaceae</taxon>
        <taxon>Desmospora</taxon>
    </lineage>
</organism>
<reference evidence="3 4" key="1">
    <citation type="submission" date="2023-07" db="EMBL/GenBank/DDBJ databases">
        <title>Genomic Encyclopedia of Type Strains, Phase IV (KMG-IV): sequencing the most valuable type-strain genomes for metagenomic binning, comparative biology and taxonomic classification.</title>
        <authorList>
            <person name="Goeker M."/>
        </authorList>
    </citation>
    <scope>NUCLEOTIDE SEQUENCE [LARGE SCALE GENOMIC DNA]</scope>
    <source>
        <strain evidence="3 4">DSM 45903</strain>
    </source>
</reference>
<dbReference type="Proteomes" id="UP001185012">
    <property type="component" value="Unassembled WGS sequence"/>
</dbReference>
<dbReference type="PANTHER" id="PTHR21666">
    <property type="entry name" value="PEPTIDASE-RELATED"/>
    <property type="match status" value="1"/>
</dbReference>
<dbReference type="InterPro" id="IPR050570">
    <property type="entry name" value="Cell_wall_metabolism_enzyme"/>
</dbReference>
<feature type="domain" description="M23ase beta-sheet core" evidence="2">
    <location>
        <begin position="120"/>
        <end position="218"/>
    </location>
</feature>
<keyword evidence="1" id="KW-0812">Transmembrane</keyword>
<dbReference type="InterPro" id="IPR011055">
    <property type="entry name" value="Dup_hybrid_motif"/>
</dbReference>
<feature type="transmembrane region" description="Helical" evidence="1">
    <location>
        <begin position="28"/>
        <end position="48"/>
    </location>
</feature>
<keyword evidence="1" id="KW-1133">Transmembrane helix</keyword>
<proteinExistence type="predicted"/>
<dbReference type="PANTHER" id="PTHR21666:SF291">
    <property type="entry name" value="STAGE II SPORULATION PROTEIN Q"/>
    <property type="match status" value="1"/>
</dbReference>
<dbReference type="InterPro" id="IPR016047">
    <property type="entry name" value="M23ase_b-sheet_dom"/>
</dbReference>
<name>A0ABU1IL81_9BACL</name>
<accession>A0ABU1IL81</accession>
<evidence type="ECO:0000313" key="3">
    <source>
        <dbReference type="EMBL" id="MDR6225537.1"/>
    </source>
</evidence>
<protein>
    <submittedName>
        <fullName evidence="3">Stage II sporulation protein Q</fullName>
    </submittedName>
</protein>
<evidence type="ECO:0000259" key="2">
    <source>
        <dbReference type="Pfam" id="PF01551"/>
    </source>
</evidence>
<dbReference type="Gene3D" id="2.70.70.10">
    <property type="entry name" value="Glucose Permease (Domain IIA)"/>
    <property type="match status" value="1"/>
</dbReference>
<sequence>MKPEDNKPNKSVEKISSLKWKRLFSKKWFFPAVYLAAAALILSLVWWYQGAQDLNVTNPNTGLEKEWGQEPVPASQQAENMRLPFQEDAEAVETMGYYDEAGSEKSKQAALIKYANTYWPHSGINYARKDGKTFDVLATLDGKVVRVEEHPLNGQQVELDHGDGLMTVYQSLDQIQVKEGQTLSQGDVIGKAGRNKFEKEAGIHLHYEVRKDGEAVNPASYLND</sequence>
<gene>
    <name evidence="3" type="ORF">JOE21_001535</name>
</gene>
<dbReference type="SUPFAM" id="SSF51261">
    <property type="entry name" value="Duplicated hybrid motif"/>
    <property type="match status" value="1"/>
</dbReference>
<keyword evidence="4" id="KW-1185">Reference proteome</keyword>